<feature type="compositionally biased region" description="Polar residues" evidence="1">
    <location>
        <begin position="118"/>
        <end position="135"/>
    </location>
</feature>
<reference evidence="2 3" key="1">
    <citation type="submission" date="2018-08" db="EMBL/GenBank/DDBJ databases">
        <title>A genome reference for cultivated species of the human gut microbiota.</title>
        <authorList>
            <person name="Zou Y."/>
            <person name="Xue W."/>
            <person name="Luo G."/>
        </authorList>
    </citation>
    <scope>NUCLEOTIDE SEQUENCE [LARGE SCALE GENOMIC DNA]</scope>
    <source>
        <strain evidence="2 3">AF22-1</strain>
    </source>
</reference>
<evidence type="ECO:0000313" key="3">
    <source>
        <dbReference type="Proteomes" id="UP000286113"/>
    </source>
</evidence>
<dbReference type="EMBL" id="QRVN01000001">
    <property type="protein sequence ID" value="RGS49088.1"/>
    <property type="molecule type" value="Genomic_DNA"/>
</dbReference>
<protein>
    <submittedName>
        <fullName evidence="2">Uncharacterized protein</fullName>
    </submittedName>
</protein>
<dbReference type="Proteomes" id="UP000286113">
    <property type="component" value="Unassembled WGS sequence"/>
</dbReference>
<gene>
    <name evidence="2" type="ORF">DWX90_01200</name>
</gene>
<name>A0AA92W2Z4_9BACT</name>
<evidence type="ECO:0000256" key="1">
    <source>
        <dbReference type="SAM" id="MobiDB-lite"/>
    </source>
</evidence>
<evidence type="ECO:0000313" key="2">
    <source>
        <dbReference type="EMBL" id="RGS49088.1"/>
    </source>
</evidence>
<comment type="caution">
    <text evidence="2">The sequence shown here is derived from an EMBL/GenBank/DDBJ whole genome shotgun (WGS) entry which is preliminary data.</text>
</comment>
<proteinExistence type="predicted"/>
<organism evidence="2 3">
    <name type="scientific">Segatella copri</name>
    <dbReference type="NCBI Taxonomy" id="165179"/>
    <lineage>
        <taxon>Bacteria</taxon>
        <taxon>Pseudomonadati</taxon>
        <taxon>Bacteroidota</taxon>
        <taxon>Bacteroidia</taxon>
        <taxon>Bacteroidales</taxon>
        <taxon>Prevotellaceae</taxon>
        <taxon>Segatella</taxon>
    </lineage>
</organism>
<feature type="compositionally biased region" description="Low complexity" evidence="1">
    <location>
        <begin position="136"/>
        <end position="147"/>
    </location>
</feature>
<dbReference type="AlphaFoldDB" id="A0AA92W2Z4"/>
<feature type="region of interest" description="Disordered" evidence="1">
    <location>
        <begin position="90"/>
        <end position="147"/>
    </location>
</feature>
<accession>A0AA92W2Z4</accession>
<sequence>MLTKTAKQNRAFAASFHSLAIGMSKQEKEWIKCGGKKMSLKEVSQRAYDYARAADYLDRHTPHQSRKAASAKGKDQWDIEMEKLNASINVTVPEKKHRHSSSPTPTRSSAGSTRLPYAQQSTPASSQTIQTQQAESTQQNSQTGNNSQQFAGWGNILKQMGLHDFSTVSKNLGYVLAMLPDMLIGMFTGKNTNMKMQDNLMPLAAIVGGMYIRNPLIKMLLIGFGGVNILNNAGHASLKEGLSRSSSALKMYKKYEDEKLNPRITDVTMKGGSMIATIDGNPCVINISNSAADAYQKSVIPLNTLANAVLKKYDENQSLASHKYEQINRQENSVPQQIGIK</sequence>